<dbReference type="AlphaFoldDB" id="A0A165QJ51"/>
<feature type="domain" description="VIT" evidence="3">
    <location>
        <begin position="45"/>
        <end position="174"/>
    </location>
</feature>
<protein>
    <submittedName>
        <fullName evidence="4">VIT-domain-containing protein</fullName>
    </submittedName>
</protein>
<evidence type="ECO:0000259" key="3">
    <source>
        <dbReference type="PROSITE" id="PS51468"/>
    </source>
</evidence>
<gene>
    <name evidence="4" type="ORF">EXIGLDRAFT_827668</name>
</gene>
<name>A0A165QJ51_EXIGL</name>
<evidence type="ECO:0000259" key="2">
    <source>
        <dbReference type="PROSITE" id="PS50234"/>
    </source>
</evidence>
<dbReference type="SMART" id="SM00609">
    <property type="entry name" value="VIT"/>
    <property type="match status" value="1"/>
</dbReference>
<dbReference type="EMBL" id="KV425882">
    <property type="protein sequence ID" value="KZW03696.1"/>
    <property type="molecule type" value="Genomic_DNA"/>
</dbReference>
<dbReference type="Pfam" id="PF13768">
    <property type="entry name" value="VWA_3"/>
    <property type="match status" value="1"/>
</dbReference>
<reference evidence="4 5" key="1">
    <citation type="journal article" date="2016" name="Mol. Biol. Evol.">
        <title>Comparative Genomics of Early-Diverging Mushroom-Forming Fungi Provides Insights into the Origins of Lignocellulose Decay Capabilities.</title>
        <authorList>
            <person name="Nagy L.G."/>
            <person name="Riley R."/>
            <person name="Tritt A."/>
            <person name="Adam C."/>
            <person name="Daum C."/>
            <person name="Floudas D."/>
            <person name="Sun H."/>
            <person name="Yadav J.S."/>
            <person name="Pangilinan J."/>
            <person name="Larsson K.H."/>
            <person name="Matsuura K."/>
            <person name="Barry K."/>
            <person name="Labutti K."/>
            <person name="Kuo R."/>
            <person name="Ohm R.A."/>
            <person name="Bhattacharya S.S."/>
            <person name="Shirouzu T."/>
            <person name="Yoshinaga Y."/>
            <person name="Martin F.M."/>
            <person name="Grigoriev I.V."/>
            <person name="Hibbett D.S."/>
        </authorList>
    </citation>
    <scope>NUCLEOTIDE SEQUENCE [LARGE SCALE GENOMIC DNA]</scope>
    <source>
        <strain evidence="4 5">HHB12029</strain>
    </source>
</reference>
<feature type="domain" description="VWFA" evidence="2">
    <location>
        <begin position="320"/>
        <end position="498"/>
    </location>
</feature>
<proteinExistence type="predicted"/>
<dbReference type="InParanoid" id="A0A165QJ51"/>
<dbReference type="OrthoDB" id="1729737at2759"/>
<dbReference type="InterPro" id="IPR036465">
    <property type="entry name" value="vWFA_dom_sf"/>
</dbReference>
<feature type="region of interest" description="Disordered" evidence="1">
    <location>
        <begin position="871"/>
        <end position="918"/>
    </location>
</feature>
<dbReference type="SMART" id="SM00327">
    <property type="entry name" value="VWA"/>
    <property type="match status" value="1"/>
</dbReference>
<keyword evidence="5" id="KW-1185">Reference proteome</keyword>
<dbReference type="PANTHER" id="PTHR45737:SF6">
    <property type="entry name" value="VON WILLEBRAND FACTOR A DOMAIN-CONTAINING PROTEIN 5A"/>
    <property type="match status" value="1"/>
</dbReference>
<evidence type="ECO:0000313" key="4">
    <source>
        <dbReference type="EMBL" id="KZW03696.1"/>
    </source>
</evidence>
<feature type="region of interest" description="Disordered" evidence="1">
    <location>
        <begin position="793"/>
        <end position="842"/>
    </location>
</feature>
<dbReference type="PANTHER" id="PTHR45737">
    <property type="entry name" value="VON WILLEBRAND FACTOR A DOMAIN-CONTAINING PROTEIN 5A"/>
    <property type="match status" value="1"/>
</dbReference>
<feature type="region of interest" description="Disordered" evidence="1">
    <location>
        <begin position="684"/>
        <end position="716"/>
    </location>
</feature>
<dbReference type="PROSITE" id="PS50234">
    <property type="entry name" value="VWFA"/>
    <property type="match status" value="1"/>
</dbReference>
<evidence type="ECO:0000256" key="1">
    <source>
        <dbReference type="SAM" id="MobiDB-lite"/>
    </source>
</evidence>
<dbReference type="InterPro" id="IPR013694">
    <property type="entry name" value="VIT"/>
</dbReference>
<dbReference type="SUPFAM" id="SSF53300">
    <property type="entry name" value="vWA-like"/>
    <property type="match status" value="1"/>
</dbReference>
<dbReference type="Pfam" id="PF08487">
    <property type="entry name" value="VIT"/>
    <property type="match status" value="1"/>
</dbReference>
<feature type="region of interest" description="Disordered" evidence="1">
    <location>
        <begin position="737"/>
        <end position="775"/>
    </location>
</feature>
<feature type="compositionally biased region" description="Polar residues" evidence="1">
    <location>
        <begin position="908"/>
        <end position="918"/>
    </location>
</feature>
<organism evidence="4 5">
    <name type="scientific">Exidia glandulosa HHB12029</name>
    <dbReference type="NCBI Taxonomy" id="1314781"/>
    <lineage>
        <taxon>Eukaryota</taxon>
        <taxon>Fungi</taxon>
        <taxon>Dikarya</taxon>
        <taxon>Basidiomycota</taxon>
        <taxon>Agaricomycotina</taxon>
        <taxon>Agaricomycetes</taxon>
        <taxon>Auriculariales</taxon>
        <taxon>Exidiaceae</taxon>
        <taxon>Exidia</taxon>
    </lineage>
</organism>
<dbReference type="InterPro" id="IPR002035">
    <property type="entry name" value="VWF_A"/>
</dbReference>
<evidence type="ECO:0000313" key="5">
    <source>
        <dbReference type="Proteomes" id="UP000077266"/>
    </source>
</evidence>
<accession>A0A165QJ51</accession>
<dbReference type="Gene3D" id="3.40.50.410">
    <property type="entry name" value="von Willebrand factor, type A domain"/>
    <property type="match status" value="1"/>
</dbReference>
<sequence length="1088" mass="117906">MNGDGASFGFAADAHSLYKAQADRCGTRVTKCSYTMYQPHNSRLSGILPLRARTTANEYPLIKAACHYTVVDVNMHAQLTQTYVSSAKVPQEVKYVFPLPSNAAICAFNAVVDDKRTIHGVVKQKQEAKREYDQAVAKGKTAGLLDQHTADVFQVSLGNLQPGQKIAINISFVSIVSHDGKLDTLRLTFPLSIAPNYGAPPPSLAQSFDSIRGTAPAVEFSVSFAMTSNITSVVSHTHPIALSLGTLFADSGAAFDPTQAHVSLNTSAMLDKDIVVVLKTDRLDYPRCVVERSSRQGSASDAIALTLVPRFNVPPLPAQEYIFLVDRSGSMGGGRIAAVCTALQIMLRSLPSRGTTFNIFSFGSHCDSLWPTSVEYGSESVERAGGHVDQMRADYGGTEIRAALVNVFASRSTSDHVTPSIVILLTDGGAWDLNGVLEVTADAISEAQGSLRVFVLGIGDQVSTNMCDGIARAGRGVATYATENEKLDAKLVNLLRAARGGPVNDVEVDWGVPTASSSEEFELIDAEETGTHQEITPSLAVPVSLFDASDVRPEPDVALGPQDIPVDLPPVPQIQQSDTAKLGLLYPNFRTSLFAIVQQPSLDALLPEKVIVRGKAMGTPVALEVPIVRTDTHSIDFVHVLAARALVQQYEDALIKTALIKAQIARLATTYSIASSQTSFVAVDEEGEGNPDNLRDGSDVPAGTEQTEDEYLASERERRRARRLLEEEEEAAYIREFSRQQYGYEHDPPHADSGSTRRGLQRERASSVDSEQGQAIIYDDDAAYEYEENIGRQRRRRAARASSPLEVTLHFDANRDPAYEDDDEGGRSPSASPEYMSSAGSESFEDMVRPVRHDAGEDDLVPSLQHRLAAFHYGPDNDSSSIRSRHSARSRSMSPLSVTMGRSPPSLPNSASPDLSSPRSRLTAIVQDRAVHDVSPIVHIYHCEEPYSTLPDDAELVYGPGINHIAIGPTVTVDMSTPSVEAFARCQRFDGCFAPTETLCVLLGLSDIMIQSSRPDTLENDTVWSTVLAIAYLQDKFANQYEAWSLLVEKARDFVVSSLVEDKGVPESAALGMLDQWIGTATSVLSVD</sequence>
<dbReference type="STRING" id="1314781.A0A165QJ51"/>
<dbReference type="Proteomes" id="UP000077266">
    <property type="component" value="Unassembled WGS sequence"/>
</dbReference>
<feature type="compositionally biased region" description="Basic and acidic residues" evidence="1">
    <location>
        <begin position="737"/>
        <end position="750"/>
    </location>
</feature>
<dbReference type="PROSITE" id="PS51468">
    <property type="entry name" value="VIT"/>
    <property type="match status" value="1"/>
</dbReference>